<dbReference type="AlphaFoldDB" id="A0A380CI87"/>
<feature type="domain" description="DUF4440" evidence="1">
    <location>
        <begin position="11"/>
        <end position="116"/>
    </location>
</feature>
<evidence type="ECO:0000259" key="1">
    <source>
        <dbReference type="Pfam" id="PF14534"/>
    </source>
</evidence>
<evidence type="ECO:0000313" key="2">
    <source>
        <dbReference type="EMBL" id="SUJ21049.1"/>
    </source>
</evidence>
<dbReference type="InterPro" id="IPR027843">
    <property type="entry name" value="DUF4440"/>
</dbReference>
<dbReference type="Proteomes" id="UP000254893">
    <property type="component" value="Unassembled WGS sequence"/>
</dbReference>
<dbReference type="EMBL" id="UGYW01000002">
    <property type="protein sequence ID" value="SUJ21049.1"/>
    <property type="molecule type" value="Genomic_DNA"/>
</dbReference>
<dbReference type="Gene3D" id="3.10.450.50">
    <property type="match status" value="1"/>
</dbReference>
<dbReference type="InterPro" id="IPR032710">
    <property type="entry name" value="NTF2-like_dom_sf"/>
</dbReference>
<evidence type="ECO:0000313" key="3">
    <source>
        <dbReference type="Proteomes" id="UP000254893"/>
    </source>
</evidence>
<reference evidence="2 3" key="1">
    <citation type="submission" date="2018-06" db="EMBL/GenBank/DDBJ databases">
        <authorList>
            <consortium name="Pathogen Informatics"/>
            <person name="Doyle S."/>
        </authorList>
    </citation>
    <scope>NUCLEOTIDE SEQUENCE [LARGE SCALE GENOMIC DNA]</scope>
    <source>
        <strain evidence="2 3">NCTC11388</strain>
    </source>
</reference>
<gene>
    <name evidence="2" type="ORF">NCTC11388_03086</name>
</gene>
<dbReference type="Pfam" id="PF14534">
    <property type="entry name" value="DUF4440"/>
    <property type="match status" value="1"/>
</dbReference>
<protein>
    <recommendedName>
        <fullName evidence="1">DUF4440 domain-containing protein</fullName>
    </recommendedName>
</protein>
<sequence length="125" mass="14230">MSSIILNEQKILDIENQLREAMQKSDIEILDQLLHDDLLFVLPGGEVITKQMDLETHRSGNLVLEKITSSIYSVKQVGENVVVTLSTNIKGKMQEQYFEGNFRYLRVWKMFDGQLKVIAGSCVAI</sequence>
<accession>A0A380CI87</accession>
<organism evidence="2 3">
    <name type="scientific">Sphingobacterium spiritivorum</name>
    <name type="common">Flavobacterium spiritivorum</name>
    <dbReference type="NCBI Taxonomy" id="258"/>
    <lineage>
        <taxon>Bacteria</taxon>
        <taxon>Pseudomonadati</taxon>
        <taxon>Bacteroidota</taxon>
        <taxon>Sphingobacteriia</taxon>
        <taxon>Sphingobacteriales</taxon>
        <taxon>Sphingobacteriaceae</taxon>
        <taxon>Sphingobacterium</taxon>
    </lineage>
</organism>
<proteinExistence type="predicted"/>
<dbReference type="SUPFAM" id="SSF54427">
    <property type="entry name" value="NTF2-like"/>
    <property type="match status" value="1"/>
</dbReference>
<dbReference type="RefSeq" id="WP_115170720.1">
    <property type="nucleotide sequence ID" value="NZ_UGYW01000002.1"/>
</dbReference>
<name>A0A380CI87_SPHSI</name>